<dbReference type="VEuPathDB" id="FungiDB:BD410DRAFT_825563"/>
<dbReference type="OrthoDB" id="2878664at2759"/>
<protein>
    <submittedName>
        <fullName evidence="1">Uncharacterized protein</fullName>
    </submittedName>
</protein>
<name>A0A4Y7QIB9_9AGAM</name>
<organism evidence="1 2">
    <name type="scientific">Rickenella mellea</name>
    <dbReference type="NCBI Taxonomy" id="50990"/>
    <lineage>
        <taxon>Eukaryota</taxon>
        <taxon>Fungi</taxon>
        <taxon>Dikarya</taxon>
        <taxon>Basidiomycota</taxon>
        <taxon>Agaricomycotina</taxon>
        <taxon>Agaricomycetes</taxon>
        <taxon>Hymenochaetales</taxon>
        <taxon>Rickenellaceae</taxon>
        <taxon>Rickenella</taxon>
    </lineage>
</organism>
<accession>A0A4Y7QIB9</accession>
<proteinExistence type="predicted"/>
<dbReference type="STRING" id="50990.A0A4Y7QIB9"/>
<sequence length="467" mass="52752">MTSGNNLNALPIVVENDTIYPPIHRLPPETMSKIFLSCLEPSVTYQFNIPRCSVRSPPLSISFVCHSWRTLSLQTPRLWAAIAIGHEDGMFDIARVKEWMARSRRCPFLIELTLPRGILNHQKDIVPIIAENSSRWKALRLRIPNSTPATERLIPWAADSVPQLEEFRLEFYSPHSFIRWRFQDSLFHQLSTLCLQGSQFPFRVNSQRPCSLQHVFIDALEGAEAFLAIIDNCPFPQVLECTIVSMGADYIPPPAVLASTTMHTLKISSDDYNIGQLLETLHLPNLESLSMDRGRRAFPTLSPHLQSMINYSRPPLREVGIWGDISAEDVIEILRLVPGLRSIGGDIMFTQSDFAVVRAMVPYVPRNRPLCPQVEKFTVHLPDDAYRKFAWMLSSRWDHAIPQTSGSILSYASLNERAVSPPLNVVILGNEDDGETFSRVLGVSRCVSKGTKVTTQSFESLLYHPSF</sequence>
<dbReference type="AlphaFoldDB" id="A0A4Y7QIB9"/>
<evidence type="ECO:0000313" key="2">
    <source>
        <dbReference type="Proteomes" id="UP000294933"/>
    </source>
</evidence>
<dbReference type="Gene3D" id="1.20.1280.50">
    <property type="match status" value="1"/>
</dbReference>
<keyword evidence="2" id="KW-1185">Reference proteome</keyword>
<dbReference type="EMBL" id="ML170160">
    <property type="protein sequence ID" value="TDL27175.1"/>
    <property type="molecule type" value="Genomic_DNA"/>
</dbReference>
<gene>
    <name evidence="1" type="ORF">BD410DRAFT_825563</name>
</gene>
<reference evidence="1 2" key="1">
    <citation type="submission" date="2018-06" db="EMBL/GenBank/DDBJ databases">
        <title>A transcriptomic atlas of mushroom development highlights an independent origin of complex multicellularity.</title>
        <authorList>
            <consortium name="DOE Joint Genome Institute"/>
            <person name="Krizsan K."/>
            <person name="Almasi E."/>
            <person name="Merenyi Z."/>
            <person name="Sahu N."/>
            <person name="Viragh M."/>
            <person name="Koszo T."/>
            <person name="Mondo S."/>
            <person name="Kiss B."/>
            <person name="Balint B."/>
            <person name="Kues U."/>
            <person name="Barry K."/>
            <person name="Hegedus J.C."/>
            <person name="Henrissat B."/>
            <person name="Johnson J."/>
            <person name="Lipzen A."/>
            <person name="Ohm R."/>
            <person name="Nagy I."/>
            <person name="Pangilinan J."/>
            <person name="Yan J."/>
            <person name="Xiong Y."/>
            <person name="Grigoriev I.V."/>
            <person name="Hibbett D.S."/>
            <person name="Nagy L.G."/>
        </authorList>
    </citation>
    <scope>NUCLEOTIDE SEQUENCE [LARGE SCALE GENOMIC DNA]</scope>
    <source>
        <strain evidence="1 2">SZMC22713</strain>
    </source>
</reference>
<evidence type="ECO:0000313" key="1">
    <source>
        <dbReference type="EMBL" id="TDL27175.1"/>
    </source>
</evidence>
<dbReference type="Proteomes" id="UP000294933">
    <property type="component" value="Unassembled WGS sequence"/>
</dbReference>